<evidence type="ECO:0000256" key="6">
    <source>
        <dbReference type="SAM" id="MobiDB-lite"/>
    </source>
</evidence>
<dbReference type="Proteomes" id="UP001489004">
    <property type="component" value="Unassembled WGS sequence"/>
</dbReference>
<comment type="caution">
    <text evidence="9">The sequence shown here is derived from an EMBL/GenBank/DDBJ whole genome shotgun (WGS) entry which is preliminary data.</text>
</comment>
<dbReference type="InterPro" id="IPR025995">
    <property type="entry name" value="Tudor-knot"/>
</dbReference>
<evidence type="ECO:0000256" key="5">
    <source>
        <dbReference type="ARBA" id="ARBA00023242"/>
    </source>
</evidence>
<feature type="region of interest" description="Disordered" evidence="6">
    <location>
        <begin position="73"/>
        <end position="104"/>
    </location>
</feature>
<accession>A0AAW1QGL4</accession>
<proteinExistence type="predicted"/>
<feature type="domain" description="Tudor-knot" evidence="8">
    <location>
        <begin position="10"/>
        <end position="58"/>
    </location>
</feature>
<evidence type="ECO:0000313" key="9">
    <source>
        <dbReference type="EMBL" id="KAK9820555.1"/>
    </source>
</evidence>
<keyword evidence="5" id="KW-0539">Nucleus</keyword>
<feature type="domain" description="MRG" evidence="7">
    <location>
        <begin position="100"/>
        <end position="263"/>
    </location>
</feature>
<name>A0AAW1QGL4_9CHLO</name>
<dbReference type="InterPro" id="IPR008676">
    <property type="entry name" value="MRG"/>
</dbReference>
<dbReference type="GO" id="GO:0006355">
    <property type="term" value="P:regulation of DNA-templated transcription"/>
    <property type="evidence" value="ECO:0007669"/>
    <property type="project" value="InterPro"/>
</dbReference>
<dbReference type="InterPro" id="IPR026541">
    <property type="entry name" value="MRG_dom"/>
</dbReference>
<dbReference type="Pfam" id="PF05712">
    <property type="entry name" value="MRG"/>
    <property type="match status" value="1"/>
</dbReference>
<dbReference type="PANTHER" id="PTHR10880:SF15">
    <property type="entry name" value="MSL COMPLEX SUBUNIT 3"/>
    <property type="match status" value="1"/>
</dbReference>
<dbReference type="Gene3D" id="2.30.30.140">
    <property type="match status" value="1"/>
</dbReference>
<dbReference type="InterPro" id="IPR016197">
    <property type="entry name" value="Chromo-like_dom_sf"/>
</dbReference>
<dbReference type="Pfam" id="PF11717">
    <property type="entry name" value="Tudor-knot"/>
    <property type="match status" value="1"/>
</dbReference>
<gene>
    <name evidence="9" type="ORF">WJX72_011618</name>
</gene>
<evidence type="ECO:0000256" key="2">
    <source>
        <dbReference type="ARBA" id="ARBA00022853"/>
    </source>
</evidence>
<evidence type="ECO:0000259" key="7">
    <source>
        <dbReference type="Pfam" id="PF05712"/>
    </source>
</evidence>
<dbReference type="GO" id="GO:0006325">
    <property type="term" value="P:chromatin organization"/>
    <property type="evidence" value="ECO:0007669"/>
    <property type="project" value="UniProtKB-KW"/>
</dbReference>
<evidence type="ECO:0000256" key="3">
    <source>
        <dbReference type="ARBA" id="ARBA00023015"/>
    </source>
</evidence>
<dbReference type="InterPro" id="IPR038217">
    <property type="entry name" value="MRG_C_sf"/>
</dbReference>
<dbReference type="PANTHER" id="PTHR10880">
    <property type="entry name" value="MORTALITY FACTOR 4-LIKE PROTEIN"/>
    <property type="match status" value="1"/>
</dbReference>
<evidence type="ECO:0000313" key="10">
    <source>
        <dbReference type="Proteomes" id="UP001489004"/>
    </source>
</evidence>
<dbReference type="AlphaFoldDB" id="A0AAW1QGL4"/>
<dbReference type="SUPFAM" id="SSF54160">
    <property type="entry name" value="Chromo domain-like"/>
    <property type="match status" value="1"/>
</dbReference>
<sequence>MGQRDRGPFRVGERVLVPHTDKYYEAKTLKSQKREDGIWYYLLHYQGWNKKWDEWVEAPGLVKYDAKLAEVDLSQEDKGGPDGKGKKRKLEEGEAGEEDGPQDTFDKAAHIQVEVPPALKKVLLDDWERITRDGKLVPLPRRPSVRDILQQYVDANRAKKDLTDAEEEIASGLRTYFDKACGRLLLYNQERKQAEQVLTEACVPSNIYGGEHLLRLLVKLPELLPIVSIAPDDKVKLETRILEFVRFLTTKQAAFFLAASQYQAAPH</sequence>
<comment type="subcellular location">
    <subcellularLocation>
        <location evidence="1">Nucleus</location>
    </subcellularLocation>
</comment>
<reference evidence="9 10" key="1">
    <citation type="journal article" date="2024" name="Nat. Commun.">
        <title>Phylogenomics reveals the evolutionary origins of lichenization in chlorophyte algae.</title>
        <authorList>
            <person name="Puginier C."/>
            <person name="Libourel C."/>
            <person name="Otte J."/>
            <person name="Skaloud P."/>
            <person name="Haon M."/>
            <person name="Grisel S."/>
            <person name="Petersen M."/>
            <person name="Berrin J.G."/>
            <person name="Delaux P.M."/>
            <person name="Dal Grande F."/>
            <person name="Keller J."/>
        </authorList>
    </citation>
    <scope>NUCLEOTIDE SEQUENCE [LARGE SCALE GENOMIC DNA]</scope>
    <source>
        <strain evidence="9 10">SAG 2043</strain>
    </source>
</reference>
<dbReference type="GO" id="GO:0005634">
    <property type="term" value="C:nucleus"/>
    <property type="evidence" value="ECO:0007669"/>
    <property type="project" value="UniProtKB-SubCell"/>
</dbReference>
<feature type="compositionally biased region" description="Basic and acidic residues" evidence="6">
    <location>
        <begin position="73"/>
        <end position="92"/>
    </location>
</feature>
<evidence type="ECO:0008006" key="11">
    <source>
        <dbReference type="Google" id="ProtNLM"/>
    </source>
</evidence>
<keyword evidence="3" id="KW-0805">Transcription regulation</keyword>
<organism evidence="9 10">
    <name type="scientific">[Myrmecia] bisecta</name>
    <dbReference type="NCBI Taxonomy" id="41462"/>
    <lineage>
        <taxon>Eukaryota</taxon>
        <taxon>Viridiplantae</taxon>
        <taxon>Chlorophyta</taxon>
        <taxon>core chlorophytes</taxon>
        <taxon>Trebouxiophyceae</taxon>
        <taxon>Trebouxiales</taxon>
        <taxon>Trebouxiaceae</taxon>
        <taxon>Myrmecia</taxon>
    </lineage>
</organism>
<dbReference type="EMBL" id="JALJOR010000003">
    <property type="protein sequence ID" value="KAK9820555.1"/>
    <property type="molecule type" value="Genomic_DNA"/>
</dbReference>
<dbReference type="GO" id="GO:0000123">
    <property type="term" value="C:histone acetyltransferase complex"/>
    <property type="evidence" value="ECO:0007669"/>
    <property type="project" value="TreeGrafter"/>
</dbReference>
<evidence type="ECO:0000259" key="8">
    <source>
        <dbReference type="Pfam" id="PF11717"/>
    </source>
</evidence>
<protein>
    <recommendedName>
        <fullName evidence="11">MRG domain-containing protein</fullName>
    </recommendedName>
</protein>
<evidence type="ECO:0000256" key="4">
    <source>
        <dbReference type="ARBA" id="ARBA00023163"/>
    </source>
</evidence>
<keyword evidence="4" id="KW-0804">Transcription</keyword>
<keyword evidence="10" id="KW-1185">Reference proteome</keyword>
<dbReference type="PROSITE" id="PS51640">
    <property type="entry name" value="MRG"/>
    <property type="match status" value="1"/>
</dbReference>
<keyword evidence="2" id="KW-0156">Chromatin regulator</keyword>
<evidence type="ECO:0000256" key="1">
    <source>
        <dbReference type="ARBA" id="ARBA00004123"/>
    </source>
</evidence>
<dbReference type="Gene3D" id="1.10.274.30">
    <property type="entry name" value="MRG domain"/>
    <property type="match status" value="1"/>
</dbReference>